<feature type="region of interest" description="Disordered" evidence="1">
    <location>
        <begin position="700"/>
        <end position="722"/>
    </location>
</feature>
<feature type="region of interest" description="Disordered" evidence="1">
    <location>
        <begin position="539"/>
        <end position="562"/>
    </location>
</feature>
<feature type="region of interest" description="Disordered" evidence="1">
    <location>
        <begin position="57"/>
        <end position="76"/>
    </location>
</feature>
<evidence type="ECO:0000313" key="3">
    <source>
        <dbReference type="Proteomes" id="UP001295684"/>
    </source>
</evidence>
<feature type="compositionally biased region" description="Basic and acidic residues" evidence="1">
    <location>
        <begin position="269"/>
        <end position="293"/>
    </location>
</feature>
<name>A0AAD2D828_EUPCR</name>
<feature type="region of interest" description="Disordered" evidence="1">
    <location>
        <begin position="324"/>
        <end position="361"/>
    </location>
</feature>
<evidence type="ECO:0000313" key="2">
    <source>
        <dbReference type="EMBL" id="CAI2384427.1"/>
    </source>
</evidence>
<gene>
    <name evidence="2" type="ORF">ECRASSUSDP1_LOCUS25953</name>
</gene>
<proteinExistence type="predicted"/>
<feature type="region of interest" description="Disordered" evidence="1">
    <location>
        <begin position="1"/>
        <end position="26"/>
    </location>
</feature>
<keyword evidence="3" id="KW-1185">Reference proteome</keyword>
<feature type="compositionally biased region" description="Basic residues" evidence="1">
    <location>
        <begin position="350"/>
        <end position="360"/>
    </location>
</feature>
<feature type="compositionally biased region" description="Polar residues" evidence="1">
    <location>
        <begin position="539"/>
        <end position="548"/>
    </location>
</feature>
<organism evidence="2 3">
    <name type="scientific">Euplotes crassus</name>
    <dbReference type="NCBI Taxonomy" id="5936"/>
    <lineage>
        <taxon>Eukaryota</taxon>
        <taxon>Sar</taxon>
        <taxon>Alveolata</taxon>
        <taxon>Ciliophora</taxon>
        <taxon>Intramacronucleata</taxon>
        <taxon>Spirotrichea</taxon>
        <taxon>Hypotrichia</taxon>
        <taxon>Euplotida</taxon>
        <taxon>Euplotidae</taxon>
        <taxon>Moneuplotes</taxon>
    </lineage>
</organism>
<feature type="compositionally biased region" description="Basic residues" evidence="1">
    <location>
        <begin position="384"/>
        <end position="394"/>
    </location>
</feature>
<feature type="region of interest" description="Disordered" evidence="1">
    <location>
        <begin position="789"/>
        <end position="811"/>
    </location>
</feature>
<feature type="compositionally biased region" description="Polar residues" evidence="1">
    <location>
        <begin position="412"/>
        <end position="423"/>
    </location>
</feature>
<dbReference type="AlphaFoldDB" id="A0AAD2D828"/>
<reference evidence="2" key="1">
    <citation type="submission" date="2023-07" db="EMBL/GenBank/DDBJ databases">
        <authorList>
            <consortium name="AG Swart"/>
            <person name="Singh M."/>
            <person name="Singh A."/>
            <person name="Seah K."/>
            <person name="Emmerich C."/>
        </authorList>
    </citation>
    <scope>NUCLEOTIDE SEQUENCE</scope>
    <source>
        <strain evidence="2">DP1</strain>
    </source>
</reference>
<dbReference type="EMBL" id="CAMPGE010026759">
    <property type="protein sequence ID" value="CAI2384427.1"/>
    <property type="molecule type" value="Genomic_DNA"/>
</dbReference>
<comment type="caution">
    <text evidence="2">The sequence shown here is derived from an EMBL/GenBank/DDBJ whole genome shotgun (WGS) entry which is preliminary data.</text>
</comment>
<feature type="region of interest" description="Disordered" evidence="1">
    <location>
        <begin position="383"/>
        <end position="423"/>
    </location>
</feature>
<protein>
    <submittedName>
        <fullName evidence="2">Uncharacterized protein</fullName>
    </submittedName>
</protein>
<feature type="region of interest" description="Disordered" evidence="1">
    <location>
        <begin position="269"/>
        <end position="300"/>
    </location>
</feature>
<sequence length="840" mass="96362">MVNKRGDSKIKKKKIRKSIGDNLKSATTSKNNTKMVIIGSKSTATLLNSCKIGLNNPQKLTKGKKKKGSARRKLNKEKNEVQFQTINELDRHDLYPEARNFSKERNKSKDKLRNTANNTPIINDESKLLKTVRPPKSPSVHNYMLPCQIKKKGKNLKKEKLIHNFHFNLQKSLNKNHSKGPSMTRSQSGLEMQLDLLKKIHLKKEENKAQLQTSNTISTPSLIKKCLGEEKIHHNSIKKLNFKEIDKKRKGSTHKIGDFEIYNKSKAQRDLVKSRSRLSKEDHNERRSVDMRKSKGQARNHKLKISYEESKLHKDKLRNSILFTKSTSRQNHSKEKNPSNIMYISDNRRASSKTKMKRINSSKPLKVSLKDLDCVKKLKEKIVKKNKKASKHPKMYISDRPAKSKKAKKNHATQNSSRNSFNNSHKEIMDKHKADSHHESLYFESLKRDCSKTKGKGMKKKKKVKRESLDKKPIESLKSNLIQASKFSTFEISKCDRNREMRLEDLNTNDIPVLEDYNEVHEEPQRDLLSSGDDVLVGSATNPASSDRNIAETTEETTPKAKQDVDEVDPNYIEVLSMDCNKENRRNIQNEPERVEYEEPKMEQEISMVKSKYEKSTESDYFKAITPMNESRGEELEEFITPEINTSHLKNPDGKSYFQNLIDIPEGGKEEEHNFESENPLICDDEPELPSDSYFIMILPENGRNGGESSVETDEESSREVCSSESSICKKKYSATTETVKGMFYVQGEGRKKYRKAKTKPSSAESMKISEIRLPLIVSGSIANDCIQEAGSEEEETEKIPTEQCSNGRVDSTYDDYELEYSMQDTNPNITNSKLDEAQH</sequence>
<accession>A0AAD2D828</accession>
<evidence type="ECO:0000256" key="1">
    <source>
        <dbReference type="SAM" id="MobiDB-lite"/>
    </source>
</evidence>
<feature type="compositionally biased region" description="Basic residues" evidence="1">
    <location>
        <begin position="61"/>
        <end position="75"/>
    </location>
</feature>
<dbReference type="Proteomes" id="UP001295684">
    <property type="component" value="Unassembled WGS sequence"/>
</dbReference>